<gene>
    <name evidence="2" type="ORF">ACFOUY_07625</name>
</gene>
<feature type="compositionally biased region" description="Basic and acidic residues" evidence="1">
    <location>
        <begin position="108"/>
        <end position="126"/>
    </location>
</feature>
<dbReference type="Proteomes" id="UP001595792">
    <property type="component" value="Unassembled WGS sequence"/>
</dbReference>
<evidence type="ECO:0008006" key="4">
    <source>
        <dbReference type="Google" id="ProtNLM"/>
    </source>
</evidence>
<protein>
    <recommendedName>
        <fullName evidence="4">DUF4142 domain-containing protein</fullName>
    </recommendedName>
</protein>
<reference evidence="3" key="1">
    <citation type="journal article" date="2019" name="Int. J. Syst. Evol. Microbiol.">
        <title>The Global Catalogue of Microorganisms (GCM) 10K type strain sequencing project: providing services to taxonomists for standard genome sequencing and annotation.</title>
        <authorList>
            <consortium name="The Broad Institute Genomics Platform"/>
            <consortium name="The Broad Institute Genome Sequencing Center for Infectious Disease"/>
            <person name="Wu L."/>
            <person name="Ma J."/>
        </authorList>
    </citation>
    <scope>NUCLEOTIDE SEQUENCE [LARGE SCALE GENOMIC DNA]</scope>
    <source>
        <strain evidence="3">CCM 8689</strain>
    </source>
</reference>
<dbReference type="EMBL" id="JBHSBY010000035">
    <property type="protein sequence ID" value="MFC4196562.1"/>
    <property type="molecule type" value="Genomic_DNA"/>
</dbReference>
<evidence type="ECO:0000313" key="2">
    <source>
        <dbReference type="EMBL" id="MFC4196562.1"/>
    </source>
</evidence>
<feature type="region of interest" description="Disordered" evidence="1">
    <location>
        <begin position="99"/>
        <end position="144"/>
    </location>
</feature>
<organism evidence="2 3">
    <name type="scientific">Pedobacter jamesrossensis</name>
    <dbReference type="NCBI Taxonomy" id="1908238"/>
    <lineage>
        <taxon>Bacteria</taxon>
        <taxon>Pseudomonadati</taxon>
        <taxon>Bacteroidota</taxon>
        <taxon>Sphingobacteriia</taxon>
        <taxon>Sphingobacteriales</taxon>
        <taxon>Sphingobacteriaceae</taxon>
        <taxon>Pedobacter</taxon>
    </lineage>
</organism>
<dbReference type="RefSeq" id="WP_378959895.1">
    <property type="nucleotide sequence ID" value="NZ_JBHRXC010000001.1"/>
</dbReference>
<name>A0ABV8NK03_9SPHI</name>
<evidence type="ECO:0000313" key="3">
    <source>
        <dbReference type="Proteomes" id="UP001595792"/>
    </source>
</evidence>
<sequence length="214" mass="23126">MRNSVKISIMAIGSYLLCASNTNNLNTERPKNISIIVQNNDELFLRQASVLCMEHLRVAKIATKQGGGRTKSMATKLTLALSKASEELRTIAKAKSINLPTTLPDGSQRPDGRVDSAPDNLRDTSRLKNGGGEAGNTGMSNPVGLRMDGVEVNKLVENLSTLKGAEFDKAYSDLLKKDIIKANAVLQSGLKSQDSAISGFSKKYYDILQKAQVN</sequence>
<comment type="caution">
    <text evidence="2">The sequence shown here is derived from an EMBL/GenBank/DDBJ whole genome shotgun (WGS) entry which is preliminary data.</text>
</comment>
<evidence type="ECO:0000256" key="1">
    <source>
        <dbReference type="SAM" id="MobiDB-lite"/>
    </source>
</evidence>
<proteinExistence type="predicted"/>
<accession>A0ABV8NK03</accession>
<keyword evidence="3" id="KW-1185">Reference proteome</keyword>